<feature type="signal peptide" evidence="2">
    <location>
        <begin position="1"/>
        <end position="27"/>
    </location>
</feature>
<organism evidence="4 5">
    <name type="scientific">Streptomyces halobius</name>
    <dbReference type="NCBI Taxonomy" id="2879846"/>
    <lineage>
        <taxon>Bacteria</taxon>
        <taxon>Bacillati</taxon>
        <taxon>Actinomycetota</taxon>
        <taxon>Actinomycetes</taxon>
        <taxon>Kitasatosporales</taxon>
        <taxon>Streptomycetaceae</taxon>
        <taxon>Streptomyces</taxon>
    </lineage>
</organism>
<feature type="region of interest" description="Disordered" evidence="1">
    <location>
        <begin position="29"/>
        <end position="70"/>
    </location>
</feature>
<sequence>MTARRSRRRTAAYAALALALCGSLALTGCNSSTSKKSKKTSSSSKSKKRKIIGGGGTAAGAGAGAASRRTTTCKPSSYKVRFSQIANPNGRVIVKFVNSLSRPCRLYDAPLLRFDNAAKPLPLVNDDKGMLGHSIAVPPKGKAYAVIPTSTAAAKGTEKKTVKVTFMGGVDDSDTSANMTADIKLGTGRGHNSDAISVGNTKVTNWNSSLRGAEAEAGK</sequence>
<evidence type="ECO:0000259" key="3">
    <source>
        <dbReference type="Pfam" id="PF14016"/>
    </source>
</evidence>
<proteinExistence type="predicted"/>
<keyword evidence="2" id="KW-0732">Signal</keyword>
<name>A0ABY4M9A1_9ACTN</name>
<dbReference type="InterPro" id="IPR025326">
    <property type="entry name" value="DUF4232"/>
</dbReference>
<feature type="domain" description="DUF4232" evidence="3">
    <location>
        <begin position="73"/>
        <end position="206"/>
    </location>
</feature>
<evidence type="ECO:0000313" key="4">
    <source>
        <dbReference type="EMBL" id="UQA94356.1"/>
    </source>
</evidence>
<feature type="chain" id="PRO_5046839925" evidence="2">
    <location>
        <begin position="28"/>
        <end position="219"/>
    </location>
</feature>
<evidence type="ECO:0000256" key="2">
    <source>
        <dbReference type="SAM" id="SignalP"/>
    </source>
</evidence>
<dbReference type="PROSITE" id="PS51257">
    <property type="entry name" value="PROKAR_LIPOPROTEIN"/>
    <property type="match status" value="1"/>
</dbReference>
<keyword evidence="5" id="KW-1185">Reference proteome</keyword>
<gene>
    <name evidence="4" type="ORF">K9S39_23075</name>
</gene>
<dbReference type="Pfam" id="PF14016">
    <property type="entry name" value="DUF4232"/>
    <property type="match status" value="1"/>
</dbReference>
<feature type="compositionally biased region" description="Gly residues" evidence="1">
    <location>
        <begin position="52"/>
        <end position="63"/>
    </location>
</feature>
<feature type="compositionally biased region" description="Basic residues" evidence="1">
    <location>
        <begin position="35"/>
        <end position="51"/>
    </location>
</feature>
<dbReference type="RefSeq" id="WP_248865228.1">
    <property type="nucleotide sequence ID" value="NZ_CP086322.1"/>
</dbReference>
<reference evidence="4" key="1">
    <citation type="submission" date="2021-10" db="EMBL/GenBank/DDBJ databases">
        <title>Streptomyces nigrumlapis sp.nov.,an antimicrobial producing actinobacterium isolated from Black Gobi rocks.</title>
        <authorList>
            <person name="Wen Y."/>
            <person name="Zhang W."/>
            <person name="Liu X.G."/>
        </authorList>
    </citation>
    <scope>NUCLEOTIDE SEQUENCE</scope>
    <source>
        <strain evidence="4">ST13-2-2</strain>
    </source>
</reference>
<dbReference type="EMBL" id="CP086322">
    <property type="protein sequence ID" value="UQA94356.1"/>
    <property type="molecule type" value="Genomic_DNA"/>
</dbReference>
<protein>
    <submittedName>
        <fullName evidence="4">DUF4232 domain-containing protein</fullName>
    </submittedName>
</protein>
<evidence type="ECO:0000313" key="5">
    <source>
        <dbReference type="Proteomes" id="UP000830115"/>
    </source>
</evidence>
<evidence type="ECO:0000256" key="1">
    <source>
        <dbReference type="SAM" id="MobiDB-lite"/>
    </source>
</evidence>
<dbReference type="Proteomes" id="UP000830115">
    <property type="component" value="Chromosome"/>
</dbReference>
<accession>A0ABY4M9A1</accession>